<evidence type="ECO:0008006" key="3">
    <source>
        <dbReference type="Google" id="ProtNLM"/>
    </source>
</evidence>
<dbReference type="PANTHER" id="PTHR30143:SF0">
    <property type="entry name" value="2-KETO-4-PENTENOATE HYDRATASE"/>
    <property type="match status" value="1"/>
</dbReference>
<dbReference type="EMBL" id="VJMG01000028">
    <property type="protein sequence ID" value="TRL38818.1"/>
    <property type="molecule type" value="Genomic_DNA"/>
</dbReference>
<dbReference type="GO" id="GO:0005737">
    <property type="term" value="C:cytoplasm"/>
    <property type="evidence" value="ECO:0007669"/>
    <property type="project" value="TreeGrafter"/>
</dbReference>
<reference evidence="1 2" key="1">
    <citation type="submission" date="2019-07" db="EMBL/GenBank/DDBJ databases">
        <title>Ln-dependent methylotrophs.</title>
        <authorList>
            <person name="Tani A."/>
        </authorList>
    </citation>
    <scope>NUCLEOTIDE SEQUENCE [LARGE SCALE GENOMIC DNA]</scope>
    <source>
        <strain evidence="1 2">SM12</strain>
    </source>
</reference>
<dbReference type="RefSeq" id="WP_143125377.1">
    <property type="nucleotide sequence ID" value="NZ_VJMG01000028.1"/>
</dbReference>
<dbReference type="PANTHER" id="PTHR30143">
    <property type="entry name" value="ACID HYDRATASE"/>
    <property type="match status" value="1"/>
</dbReference>
<dbReference type="GO" id="GO:0008684">
    <property type="term" value="F:2-oxopent-4-enoate hydratase activity"/>
    <property type="evidence" value="ECO:0007669"/>
    <property type="project" value="TreeGrafter"/>
</dbReference>
<proteinExistence type="predicted"/>
<name>A0A549TAC5_9HYPH</name>
<organism evidence="1 2">
    <name type="scientific">Rhizobium straminoryzae</name>
    <dbReference type="NCBI Taxonomy" id="1387186"/>
    <lineage>
        <taxon>Bacteria</taxon>
        <taxon>Pseudomonadati</taxon>
        <taxon>Pseudomonadota</taxon>
        <taxon>Alphaproteobacteria</taxon>
        <taxon>Hyphomicrobiales</taxon>
        <taxon>Rhizobiaceae</taxon>
        <taxon>Rhizobium/Agrobacterium group</taxon>
        <taxon>Rhizobium</taxon>
    </lineage>
</organism>
<comment type="caution">
    <text evidence="1">The sequence shown here is derived from an EMBL/GenBank/DDBJ whole genome shotgun (WGS) entry which is preliminary data.</text>
</comment>
<dbReference type="Proteomes" id="UP000316801">
    <property type="component" value="Unassembled WGS sequence"/>
</dbReference>
<protein>
    <recommendedName>
        <fullName evidence="3">Hydratase</fullName>
    </recommendedName>
</protein>
<dbReference type="InterPro" id="IPR036663">
    <property type="entry name" value="Fumarylacetoacetase_C_sf"/>
</dbReference>
<gene>
    <name evidence="1" type="ORF">FNA46_11700</name>
</gene>
<dbReference type="InterPro" id="IPR050772">
    <property type="entry name" value="Hydratase-Decarb/MhpD_sf"/>
</dbReference>
<dbReference type="Gene3D" id="3.90.850.10">
    <property type="entry name" value="Fumarylacetoacetase-like, C-terminal domain"/>
    <property type="match status" value="1"/>
</dbReference>
<dbReference type="SUPFAM" id="SSF56529">
    <property type="entry name" value="FAH"/>
    <property type="match status" value="1"/>
</dbReference>
<keyword evidence="2" id="KW-1185">Reference proteome</keyword>
<evidence type="ECO:0000313" key="1">
    <source>
        <dbReference type="EMBL" id="TRL38818.1"/>
    </source>
</evidence>
<sequence>MSDHSHDTEISNAAAVLLAAIRNRTTVGRDTVAVSGEAEGYAVQSALAGALGLVTPPGYKLSLRTDVILAAPLLFVREAPQAEHEPGIKVEIELALTLSEDLPPRDEAYRREDVLDAIGSVAIGVELVRSRYVDGPRDSLAHLLADGMSNVGYLVGPMLDRDLLAPGADLGPLLLTNEGTVLFEDAARHPDGDPLAAVLVAANAGLPMGGYLRKGQVVTTGTLSGAPVIPAPSRFTVELGGQVLTVTLSA</sequence>
<dbReference type="AlphaFoldDB" id="A0A549TAC5"/>
<evidence type="ECO:0000313" key="2">
    <source>
        <dbReference type="Proteomes" id="UP000316801"/>
    </source>
</evidence>
<accession>A0A549TAC5</accession>